<accession>A0A0D6P8A9</accession>
<dbReference type="Pfam" id="PF03981">
    <property type="entry name" value="Ubiq_cyt_C_chap"/>
    <property type="match status" value="1"/>
</dbReference>
<dbReference type="PANTHER" id="PTHR12184:SF1">
    <property type="entry name" value="UBIQUINOL-CYTOCHROME-C REDUCTASE COMPLEX ASSEMBLY FACTOR 1"/>
    <property type="match status" value="1"/>
</dbReference>
<evidence type="ECO:0000313" key="5">
    <source>
        <dbReference type="Proteomes" id="UP000032680"/>
    </source>
</evidence>
<evidence type="ECO:0000259" key="3">
    <source>
        <dbReference type="Pfam" id="PF03981"/>
    </source>
</evidence>
<evidence type="ECO:0000313" key="4">
    <source>
        <dbReference type="EMBL" id="GAN77094.1"/>
    </source>
</evidence>
<dbReference type="PANTHER" id="PTHR12184">
    <property type="entry name" value="UBIQUINOL-CYTOCHROME C REDUCTASE COMPLEX ASSEMBLY FACTOR 1 FAMILY MEMBER"/>
    <property type="match status" value="1"/>
</dbReference>
<dbReference type="Proteomes" id="UP000032680">
    <property type="component" value="Unassembled WGS sequence"/>
</dbReference>
<gene>
    <name evidence="4" type="ORF">Asru_0232_07</name>
</gene>
<protein>
    <submittedName>
        <fullName evidence="4">Ubiquinol-cytochrome c chaperone</fullName>
    </submittedName>
</protein>
<proteinExistence type="inferred from homology"/>
<reference evidence="4 5" key="1">
    <citation type="submission" date="2012-11" db="EMBL/GenBank/DDBJ databases">
        <title>Whole genome sequence of Acidisphaera rubrifaciens HS-AP3.</title>
        <authorList>
            <person name="Azuma Y."/>
            <person name="Higashiura N."/>
            <person name="Hirakawa H."/>
            <person name="Matsushita K."/>
        </authorList>
    </citation>
    <scope>NUCLEOTIDE SEQUENCE [LARGE SCALE GENOMIC DNA]</scope>
    <source>
        <strain evidence="4 5">HS-AP3</strain>
    </source>
</reference>
<comment type="similarity">
    <text evidence="1">Belongs to the CBP3 family.</text>
</comment>
<name>A0A0D6P8A9_9PROT</name>
<dbReference type="InterPro" id="IPR021150">
    <property type="entry name" value="Ubiq_cyt_c_chap"/>
</dbReference>
<sequence>MLSLLQRGRQRVRLERLAFSLYSASVRAAREPWNYQDPPDGLGVPDTMDGRFDLIAVYAFLLIRRLRALEAPGPDIAQGVFDAMFSDMDRSLRELGVGDMTVGKRVRAMWEAFHGRAVAYEAALQGAGADGGAALAAALERNVWRSAPAAPGAAATLARIVRAQIAALDRAAVLDGEAGFLPAREAAA</sequence>
<dbReference type="EMBL" id="BANB01000232">
    <property type="protein sequence ID" value="GAN77094.1"/>
    <property type="molecule type" value="Genomic_DNA"/>
</dbReference>
<keyword evidence="5" id="KW-1185">Reference proteome</keyword>
<dbReference type="AlphaFoldDB" id="A0A0D6P8A9"/>
<comment type="similarity">
    <text evidence="2">Belongs to the UPF0174 family.</text>
</comment>
<organism evidence="4 5">
    <name type="scientific">Acidisphaera rubrifaciens HS-AP3</name>
    <dbReference type="NCBI Taxonomy" id="1231350"/>
    <lineage>
        <taxon>Bacteria</taxon>
        <taxon>Pseudomonadati</taxon>
        <taxon>Pseudomonadota</taxon>
        <taxon>Alphaproteobacteria</taxon>
        <taxon>Acetobacterales</taxon>
        <taxon>Acetobacteraceae</taxon>
        <taxon>Acidisphaera</taxon>
    </lineage>
</organism>
<comment type="caution">
    <text evidence="4">The sequence shown here is derived from an EMBL/GenBank/DDBJ whole genome shotgun (WGS) entry which is preliminary data.</text>
</comment>
<evidence type="ECO:0000256" key="1">
    <source>
        <dbReference type="ARBA" id="ARBA00006407"/>
    </source>
</evidence>
<evidence type="ECO:0000256" key="2">
    <source>
        <dbReference type="ARBA" id="ARBA00006436"/>
    </source>
</evidence>
<feature type="domain" description="Ubiquinol-cytochrome c chaperone" evidence="3">
    <location>
        <begin position="42"/>
        <end position="171"/>
    </location>
</feature>
<dbReference type="InterPro" id="IPR007129">
    <property type="entry name" value="Ubiqinol_cyt_c_chaperone_CPB3"/>
</dbReference>